<evidence type="ECO:0000256" key="4">
    <source>
        <dbReference type="ARBA" id="ARBA00022490"/>
    </source>
</evidence>
<evidence type="ECO:0000259" key="7">
    <source>
        <dbReference type="Pfam" id="PF00881"/>
    </source>
</evidence>
<dbReference type="Gene3D" id="3.40.109.10">
    <property type="entry name" value="NADH Oxidase"/>
    <property type="match status" value="1"/>
</dbReference>
<dbReference type="VEuPathDB" id="FungiDB:EMCG_07301"/>
<evidence type="ECO:0000313" key="8">
    <source>
        <dbReference type="EMBL" id="KKZ67001.1"/>
    </source>
</evidence>
<accession>A0A0G2JB77</accession>
<keyword evidence="6" id="KW-0539">Nucleus</keyword>
<evidence type="ECO:0000256" key="5">
    <source>
        <dbReference type="ARBA" id="ARBA00023002"/>
    </source>
</evidence>
<dbReference type="PANTHER" id="PTHR43035">
    <property type="entry name" value="FATTY ACID REPRESSION MUTANT PROTEIN 2-RELATED"/>
    <property type="match status" value="1"/>
</dbReference>
<dbReference type="EMBL" id="LCZI01000348">
    <property type="protein sequence ID" value="KKZ67001.1"/>
    <property type="molecule type" value="Genomic_DNA"/>
</dbReference>
<feature type="domain" description="Nitroreductase" evidence="7">
    <location>
        <begin position="13"/>
        <end position="182"/>
    </location>
</feature>
<keyword evidence="4" id="KW-0963">Cytoplasm</keyword>
<dbReference type="Proteomes" id="UP000034164">
    <property type="component" value="Unassembled WGS sequence"/>
</dbReference>
<reference evidence="9" key="1">
    <citation type="journal article" date="2015" name="PLoS Genet.">
        <title>The dynamic genome and transcriptome of the human fungal pathogen Blastomyces and close relative Emmonsia.</title>
        <authorList>
            <person name="Munoz J.F."/>
            <person name="Gauthier G.M."/>
            <person name="Desjardins C.A."/>
            <person name="Gallo J.E."/>
            <person name="Holder J."/>
            <person name="Sullivan T.D."/>
            <person name="Marty A.J."/>
            <person name="Carmen J.C."/>
            <person name="Chen Z."/>
            <person name="Ding L."/>
            <person name="Gujja S."/>
            <person name="Magrini V."/>
            <person name="Misas E."/>
            <person name="Mitreva M."/>
            <person name="Priest M."/>
            <person name="Saif S."/>
            <person name="Whiston E.A."/>
            <person name="Young S."/>
            <person name="Zeng Q."/>
            <person name="Goldman W.E."/>
            <person name="Mardis E.R."/>
            <person name="Taylor J.W."/>
            <person name="McEwen J.G."/>
            <person name="Clay O.K."/>
            <person name="Klein B.S."/>
            <person name="Cuomo C.A."/>
        </authorList>
    </citation>
    <scope>NUCLEOTIDE SEQUENCE [LARGE SCALE GENOMIC DNA]</scope>
    <source>
        <strain evidence="9">UAMH 3008</strain>
    </source>
</reference>
<keyword evidence="5" id="KW-0560">Oxidoreductase</keyword>
<comment type="subcellular location">
    <subcellularLocation>
        <location evidence="2">Cytoplasm</location>
    </subcellularLocation>
    <subcellularLocation>
        <location evidence="1">Nucleus</location>
    </subcellularLocation>
</comment>
<evidence type="ECO:0000256" key="2">
    <source>
        <dbReference type="ARBA" id="ARBA00004496"/>
    </source>
</evidence>
<evidence type="ECO:0000256" key="3">
    <source>
        <dbReference type="ARBA" id="ARBA00007118"/>
    </source>
</evidence>
<protein>
    <recommendedName>
        <fullName evidence="7">Nitroreductase domain-containing protein</fullName>
    </recommendedName>
</protein>
<name>A0A0G2JB77_9EURO</name>
<dbReference type="OrthoDB" id="2138173at2759"/>
<dbReference type="InterPro" id="IPR029479">
    <property type="entry name" value="Nitroreductase"/>
</dbReference>
<gene>
    <name evidence="8" type="ORF">EMCG_07301</name>
</gene>
<dbReference type="GO" id="GO:0005634">
    <property type="term" value="C:nucleus"/>
    <property type="evidence" value="ECO:0007669"/>
    <property type="project" value="UniProtKB-SubCell"/>
</dbReference>
<dbReference type="PANTHER" id="PTHR43035:SF1">
    <property type="entry name" value="FATTY ACID REPRESSION MUTANT PROTEIN 2-RELATED"/>
    <property type="match status" value="1"/>
</dbReference>
<comment type="similarity">
    <text evidence="3">Belongs to the nitroreductase family.</text>
</comment>
<evidence type="ECO:0000256" key="1">
    <source>
        <dbReference type="ARBA" id="ARBA00004123"/>
    </source>
</evidence>
<dbReference type="Pfam" id="PF00881">
    <property type="entry name" value="Nitroreductase"/>
    <property type="match status" value="1"/>
</dbReference>
<comment type="caution">
    <text evidence="8">The sequence shown here is derived from an EMBL/GenBank/DDBJ whole genome shotgun (WGS) entry which is preliminary data.</text>
</comment>
<evidence type="ECO:0000256" key="6">
    <source>
        <dbReference type="ARBA" id="ARBA00023242"/>
    </source>
</evidence>
<dbReference type="GO" id="GO:0005737">
    <property type="term" value="C:cytoplasm"/>
    <property type="evidence" value="ECO:0007669"/>
    <property type="project" value="UniProtKB-SubCell"/>
</dbReference>
<proteinExistence type="inferred from homology"/>
<dbReference type="GO" id="GO:0016491">
    <property type="term" value="F:oxidoreductase activity"/>
    <property type="evidence" value="ECO:0007669"/>
    <property type="project" value="UniProtKB-KW"/>
</dbReference>
<dbReference type="FunFam" id="3.40.109.10:FF:000001">
    <property type="entry name" value="Nitroreductase family"/>
    <property type="match status" value="1"/>
</dbReference>
<dbReference type="CDD" id="cd02140">
    <property type="entry name" value="Frm2-like"/>
    <property type="match status" value="1"/>
</dbReference>
<sequence>MANLTTAISEGSKARRSFYQLTNESTISDSRIEELLSEVVLHTPSPFNAQSARVVLLLKDDHQKLWDIAREEASATVPPEIFQSLYSPRIAMYRAAYGTALFYEDPAPLKVMEDKWPMLKDKFPQWSEHSSGMHQYAAWTLLESTGLGCNLQHYTPMLDARISKDWNVPPEWSLKAQLVFGKPVGDGGLREKTFEPLEKRLFVHGR</sequence>
<dbReference type="GO" id="GO:0034599">
    <property type="term" value="P:cellular response to oxidative stress"/>
    <property type="evidence" value="ECO:0007669"/>
    <property type="project" value="InterPro"/>
</dbReference>
<dbReference type="InterPro" id="IPR000415">
    <property type="entry name" value="Nitroreductase-like"/>
</dbReference>
<dbReference type="InterPro" id="IPR033877">
    <property type="entry name" value="Frm2/Hbn1"/>
</dbReference>
<evidence type="ECO:0000313" key="9">
    <source>
        <dbReference type="Proteomes" id="UP000034164"/>
    </source>
</evidence>
<dbReference type="AlphaFoldDB" id="A0A0G2JB77"/>
<organism evidence="8 9">
    <name type="scientific">[Emmonsia] crescens</name>
    <dbReference type="NCBI Taxonomy" id="73230"/>
    <lineage>
        <taxon>Eukaryota</taxon>
        <taxon>Fungi</taxon>
        <taxon>Dikarya</taxon>
        <taxon>Ascomycota</taxon>
        <taxon>Pezizomycotina</taxon>
        <taxon>Eurotiomycetes</taxon>
        <taxon>Eurotiomycetidae</taxon>
        <taxon>Onygenales</taxon>
        <taxon>Ajellomycetaceae</taxon>
        <taxon>Emergomyces</taxon>
    </lineage>
</organism>
<dbReference type="SUPFAM" id="SSF55469">
    <property type="entry name" value="FMN-dependent nitroreductase-like"/>
    <property type="match status" value="1"/>
</dbReference>